<sequence>MMCGSHHVGGPATNTILQPPRALMPAPVKESHCAPRHPLPIDSGHHPNDDVTLNINEENEQKLLEWVKPYLSDSKKFKLIIDPRLEGNYSIKSAQKLAILGNQCLAKNPKRRPKMSEVLEMVNQIVESEGFGSPQQTPTMLKDSRTQPKNTYMDSKKEGSRWSFQAWMSKLSKPR</sequence>
<dbReference type="Gramene" id="Kaladp0054s0004.1.v1.1">
    <property type="protein sequence ID" value="Kaladp0054s0004.1.v1.1"/>
    <property type="gene ID" value="Kaladp0054s0004.v1.1"/>
</dbReference>
<evidence type="ECO:0000313" key="2">
    <source>
        <dbReference type="EnsemblPlants" id="Kaladp0054s0004.1.v1.1"/>
    </source>
</evidence>
<dbReference type="PANTHER" id="PTHR45621">
    <property type="entry name" value="OS01G0588500 PROTEIN-RELATED"/>
    <property type="match status" value="1"/>
</dbReference>
<evidence type="ECO:0000256" key="1">
    <source>
        <dbReference type="SAM" id="MobiDB-lite"/>
    </source>
</evidence>
<dbReference type="EnsemblPlants" id="Kaladp0054s0004.1.v1.1">
    <property type="protein sequence ID" value="Kaladp0054s0004.1.v1.1"/>
    <property type="gene ID" value="Kaladp0054s0004.v1.1"/>
</dbReference>
<dbReference type="Gene3D" id="1.10.510.10">
    <property type="entry name" value="Transferase(Phosphotransferase) domain 1"/>
    <property type="match status" value="1"/>
</dbReference>
<keyword evidence="3" id="KW-1185">Reference proteome</keyword>
<protein>
    <submittedName>
        <fullName evidence="2">Uncharacterized protein</fullName>
    </submittedName>
</protein>
<name>A0A7N0U515_KALFE</name>
<dbReference type="AlphaFoldDB" id="A0A7N0U515"/>
<feature type="region of interest" description="Disordered" evidence="1">
    <location>
        <begin position="129"/>
        <end position="158"/>
    </location>
</feature>
<proteinExistence type="predicted"/>
<dbReference type="InterPro" id="IPR050823">
    <property type="entry name" value="Plant_Ser_Thr_Prot_Kinase"/>
</dbReference>
<dbReference type="SUPFAM" id="SSF56112">
    <property type="entry name" value="Protein kinase-like (PK-like)"/>
    <property type="match status" value="1"/>
</dbReference>
<accession>A0A7N0U515</accession>
<reference evidence="2" key="1">
    <citation type="submission" date="2021-01" db="UniProtKB">
        <authorList>
            <consortium name="EnsemblPlants"/>
        </authorList>
    </citation>
    <scope>IDENTIFICATION</scope>
</reference>
<organism evidence="2 3">
    <name type="scientific">Kalanchoe fedtschenkoi</name>
    <name type="common">Lavender scallops</name>
    <name type="synonym">South American air plant</name>
    <dbReference type="NCBI Taxonomy" id="63787"/>
    <lineage>
        <taxon>Eukaryota</taxon>
        <taxon>Viridiplantae</taxon>
        <taxon>Streptophyta</taxon>
        <taxon>Embryophyta</taxon>
        <taxon>Tracheophyta</taxon>
        <taxon>Spermatophyta</taxon>
        <taxon>Magnoliopsida</taxon>
        <taxon>eudicotyledons</taxon>
        <taxon>Gunneridae</taxon>
        <taxon>Pentapetalae</taxon>
        <taxon>Saxifragales</taxon>
        <taxon>Crassulaceae</taxon>
        <taxon>Kalanchoe</taxon>
    </lineage>
</organism>
<dbReference type="InterPro" id="IPR011009">
    <property type="entry name" value="Kinase-like_dom_sf"/>
</dbReference>
<dbReference type="Proteomes" id="UP000594263">
    <property type="component" value="Unplaced"/>
</dbReference>
<evidence type="ECO:0000313" key="3">
    <source>
        <dbReference type="Proteomes" id="UP000594263"/>
    </source>
</evidence>